<protein>
    <submittedName>
        <fullName evidence="3">Uncharacterized protein</fullName>
    </submittedName>
</protein>
<evidence type="ECO:0000256" key="1">
    <source>
        <dbReference type="ARBA" id="ARBA00022559"/>
    </source>
</evidence>
<keyword evidence="2" id="KW-0472">Membrane</keyword>
<keyword evidence="1" id="KW-0560">Oxidoreductase</keyword>
<gene>
    <name evidence="3" type="ORF">EEDITHA_LOCUS1993</name>
</gene>
<dbReference type="InterPro" id="IPR037120">
    <property type="entry name" value="Haem_peroxidase_sf_animal"/>
</dbReference>
<dbReference type="Gene3D" id="1.10.640.10">
    <property type="entry name" value="Haem peroxidase domain superfamily, animal type"/>
    <property type="match status" value="1"/>
</dbReference>
<sequence length="378" mass="42691">MLFERIIEGKSMLNTDAKDRLPEKCSRRKSECDGCGEHSNILEEMMKMVLLGLVLWAGVTFGSLVAPYPLNLFVNTDIIHPPPMYDFPFPNPQMLKRLPHITVQHTNKSISISKLSVSMLERLEENLNMAGIKPQSGSPAQGLSIYGLPSSVAMKYEKSSMIITKASQNLVWTKCIRYGLETDECASYISTLNLRESEYGPECAQLERFTCPKNKMSLKYRMFDGSCNNPVRSSWGQALTGYKRLLHPRYADGIEQPRRAMNHKDLPSARLVSLVLGDNRDVPDEKKTIILPLWSQFIFHDLVHTPMRKAIYTNQPIRCCDNSGSNLSPRYLHPSCMPISVPSEDPVYGKKFVTCMDYTRSVTTFRGDCTFGAAEQVS</sequence>
<feature type="transmembrane region" description="Helical" evidence="2">
    <location>
        <begin position="48"/>
        <end position="70"/>
    </location>
</feature>
<dbReference type="InterPro" id="IPR019791">
    <property type="entry name" value="Haem_peroxidase_animal"/>
</dbReference>
<keyword evidence="1" id="KW-0575">Peroxidase</keyword>
<dbReference type="GO" id="GO:0004601">
    <property type="term" value="F:peroxidase activity"/>
    <property type="evidence" value="ECO:0007669"/>
    <property type="project" value="UniProtKB-KW"/>
</dbReference>
<keyword evidence="4" id="KW-1185">Reference proteome</keyword>
<dbReference type="InterPro" id="IPR010255">
    <property type="entry name" value="Haem_peroxidase_sf"/>
</dbReference>
<keyword evidence="2" id="KW-1133">Transmembrane helix</keyword>
<evidence type="ECO:0000256" key="2">
    <source>
        <dbReference type="SAM" id="Phobius"/>
    </source>
</evidence>
<dbReference type="GO" id="GO:0020037">
    <property type="term" value="F:heme binding"/>
    <property type="evidence" value="ECO:0007669"/>
    <property type="project" value="InterPro"/>
</dbReference>
<keyword evidence="2" id="KW-0812">Transmembrane</keyword>
<dbReference type="PANTHER" id="PTHR11475">
    <property type="entry name" value="OXIDASE/PEROXIDASE"/>
    <property type="match status" value="1"/>
</dbReference>
<dbReference type="PANTHER" id="PTHR11475:SF125">
    <property type="entry name" value="GH11385P"/>
    <property type="match status" value="1"/>
</dbReference>
<accession>A0AAU9TJ33</accession>
<evidence type="ECO:0000313" key="4">
    <source>
        <dbReference type="Proteomes" id="UP001153954"/>
    </source>
</evidence>
<dbReference type="SUPFAM" id="SSF48113">
    <property type="entry name" value="Heme-dependent peroxidases"/>
    <property type="match status" value="1"/>
</dbReference>
<dbReference type="AlphaFoldDB" id="A0AAU9TJ33"/>
<comment type="caution">
    <text evidence="3">The sequence shown here is derived from an EMBL/GenBank/DDBJ whole genome shotgun (WGS) entry which is preliminary data.</text>
</comment>
<proteinExistence type="predicted"/>
<organism evidence="3 4">
    <name type="scientific">Euphydryas editha</name>
    <name type="common">Edith's checkerspot</name>
    <dbReference type="NCBI Taxonomy" id="104508"/>
    <lineage>
        <taxon>Eukaryota</taxon>
        <taxon>Metazoa</taxon>
        <taxon>Ecdysozoa</taxon>
        <taxon>Arthropoda</taxon>
        <taxon>Hexapoda</taxon>
        <taxon>Insecta</taxon>
        <taxon>Pterygota</taxon>
        <taxon>Neoptera</taxon>
        <taxon>Endopterygota</taxon>
        <taxon>Lepidoptera</taxon>
        <taxon>Glossata</taxon>
        <taxon>Ditrysia</taxon>
        <taxon>Papilionoidea</taxon>
        <taxon>Nymphalidae</taxon>
        <taxon>Nymphalinae</taxon>
        <taxon>Euphydryas</taxon>
    </lineage>
</organism>
<dbReference type="EMBL" id="CAKOGL010000004">
    <property type="protein sequence ID" value="CAH2085530.1"/>
    <property type="molecule type" value="Genomic_DNA"/>
</dbReference>
<evidence type="ECO:0000313" key="3">
    <source>
        <dbReference type="EMBL" id="CAH2085530.1"/>
    </source>
</evidence>
<reference evidence="3" key="1">
    <citation type="submission" date="2022-03" db="EMBL/GenBank/DDBJ databases">
        <authorList>
            <person name="Tunstrom K."/>
        </authorList>
    </citation>
    <scope>NUCLEOTIDE SEQUENCE</scope>
</reference>
<dbReference type="PROSITE" id="PS50292">
    <property type="entry name" value="PEROXIDASE_3"/>
    <property type="match status" value="1"/>
</dbReference>
<dbReference type="Proteomes" id="UP001153954">
    <property type="component" value="Unassembled WGS sequence"/>
</dbReference>
<dbReference type="GO" id="GO:0006979">
    <property type="term" value="P:response to oxidative stress"/>
    <property type="evidence" value="ECO:0007669"/>
    <property type="project" value="InterPro"/>
</dbReference>
<dbReference type="Pfam" id="PF03098">
    <property type="entry name" value="An_peroxidase"/>
    <property type="match status" value="1"/>
</dbReference>
<name>A0AAU9TJ33_EUPED</name>